<dbReference type="AlphaFoldDB" id="A0A9P5C1Q3"/>
<keyword evidence="3" id="KW-1185">Reference proteome</keyword>
<dbReference type="PANTHER" id="PTHR33112:SF1">
    <property type="entry name" value="HETEROKARYON INCOMPATIBILITY DOMAIN-CONTAINING PROTEIN"/>
    <property type="match status" value="1"/>
</dbReference>
<evidence type="ECO:0000313" key="2">
    <source>
        <dbReference type="EMBL" id="KAF3039491.1"/>
    </source>
</evidence>
<proteinExistence type="predicted"/>
<evidence type="ECO:0000313" key="3">
    <source>
        <dbReference type="Proteomes" id="UP000758155"/>
    </source>
</evidence>
<gene>
    <name evidence="2" type="ORF">E8E12_002208</name>
</gene>
<reference evidence="2" key="1">
    <citation type="submission" date="2019-04" db="EMBL/GenBank/DDBJ databases">
        <title>Sequencing of skin fungus with MAO and IRED activity.</title>
        <authorList>
            <person name="Marsaioli A.J."/>
            <person name="Bonatto J.M.C."/>
            <person name="Reis Junior O."/>
        </authorList>
    </citation>
    <scope>NUCLEOTIDE SEQUENCE</scope>
    <source>
        <strain evidence="2">28M1</strain>
    </source>
</reference>
<dbReference type="InterPro" id="IPR010730">
    <property type="entry name" value="HET"/>
</dbReference>
<evidence type="ECO:0000259" key="1">
    <source>
        <dbReference type="Pfam" id="PF06985"/>
    </source>
</evidence>
<dbReference type="OrthoDB" id="5428863at2759"/>
<dbReference type="Proteomes" id="UP000758155">
    <property type="component" value="Unassembled WGS sequence"/>
</dbReference>
<organism evidence="2 3">
    <name type="scientific">Didymella heteroderae</name>
    <dbReference type="NCBI Taxonomy" id="1769908"/>
    <lineage>
        <taxon>Eukaryota</taxon>
        <taxon>Fungi</taxon>
        <taxon>Dikarya</taxon>
        <taxon>Ascomycota</taxon>
        <taxon>Pezizomycotina</taxon>
        <taxon>Dothideomycetes</taxon>
        <taxon>Pleosporomycetidae</taxon>
        <taxon>Pleosporales</taxon>
        <taxon>Pleosporineae</taxon>
        <taxon>Didymellaceae</taxon>
        <taxon>Didymella</taxon>
    </lineage>
</organism>
<dbReference type="PANTHER" id="PTHR33112">
    <property type="entry name" value="DOMAIN PROTEIN, PUTATIVE-RELATED"/>
    <property type="match status" value="1"/>
</dbReference>
<dbReference type="EMBL" id="SWKV01000030">
    <property type="protein sequence ID" value="KAF3039491.1"/>
    <property type="molecule type" value="Genomic_DNA"/>
</dbReference>
<protein>
    <recommendedName>
        <fullName evidence="1">Heterokaryon incompatibility domain-containing protein</fullName>
    </recommendedName>
</protein>
<accession>A0A9P5C1Q3</accession>
<sequence>MDSPHADDAAWSSRLVTPADPLHASVVLQHVFPRHIDLEQVKSWLLECETTHGQGCASTRQAPVLKLKVIDVERMQVVTAPDDCVFAALSYVWGNGSDYPIDPNRLESSPQTIRQSILLVQSLGYRYLWIDRYCIDQGNAAEKHHQIMRMGDIYSAAHFTIVAAAGSNPDYGLPGVLPDNRKGPRFQIKDSVCFYEVPQTSALEDVAMSTWASRGWTYQESFLSRRRLVFTDRQVIYICNNTTHFEATTKPYLGIPDDAYPYDDAFIEFWLPQRHGKDGNLKTLHPILRAQNYLSGYSVRTLRYETDALNAIAGALNTLAKENVYHLWGVPVHVPELKPCSSSDSSSSGSKDWLDSEGLHTIAVQDLSLKSERDEPAPVRNTASDTLVQGLNYVLEPHAIELEAHTVHLTLFRDTEKLRPLKVDKGPGVRFSLNDKYTIAFWVHWDLPQTEVEGFSSLTGVFLPARGRMKRGKEACIVLRKVQDHYERVGISKAGVFPTEAPHGWDNQAESQVFDSTLWCLNNMEIKELSHGFNDSSGIEWWQRVVRTETIVIV</sequence>
<name>A0A9P5C1Q3_9PLEO</name>
<feature type="domain" description="Heterokaryon incompatibility" evidence="1">
    <location>
        <begin position="86"/>
        <end position="220"/>
    </location>
</feature>
<dbReference type="Pfam" id="PF06985">
    <property type="entry name" value="HET"/>
    <property type="match status" value="1"/>
</dbReference>
<comment type="caution">
    <text evidence="2">The sequence shown here is derived from an EMBL/GenBank/DDBJ whole genome shotgun (WGS) entry which is preliminary data.</text>
</comment>